<dbReference type="Gene3D" id="3.40.50.850">
    <property type="entry name" value="Isochorismatase-like"/>
    <property type="match status" value="1"/>
</dbReference>
<dbReference type="Proteomes" id="UP000824116">
    <property type="component" value="Unassembled WGS sequence"/>
</dbReference>
<dbReference type="InterPro" id="IPR000868">
    <property type="entry name" value="Isochorismatase-like_dom"/>
</dbReference>
<dbReference type="Pfam" id="PF00857">
    <property type="entry name" value="Isochorismatase"/>
    <property type="match status" value="1"/>
</dbReference>
<dbReference type="InterPro" id="IPR050272">
    <property type="entry name" value="Isochorismatase-like_hydrls"/>
</dbReference>
<dbReference type="AlphaFoldDB" id="A0A9D2K2N5"/>
<keyword evidence="2 4" id="KW-0378">Hydrolase</keyword>
<dbReference type="PANTHER" id="PTHR43540">
    <property type="entry name" value="PEROXYUREIDOACRYLATE/UREIDOACRYLATE AMIDOHYDROLASE-RELATED"/>
    <property type="match status" value="1"/>
</dbReference>
<dbReference type="CDD" id="cd00431">
    <property type="entry name" value="cysteine_hydrolases"/>
    <property type="match status" value="1"/>
</dbReference>
<dbReference type="InterPro" id="IPR036380">
    <property type="entry name" value="Isochorismatase-like_sf"/>
</dbReference>
<comment type="similarity">
    <text evidence="1">Belongs to the isochorismatase family.</text>
</comment>
<accession>A0A9D2K2N5</accession>
<gene>
    <name evidence="4" type="ORF">H9723_06650</name>
</gene>
<name>A0A9D2K2N5_9FIRM</name>
<dbReference type="GO" id="GO:0016787">
    <property type="term" value="F:hydrolase activity"/>
    <property type="evidence" value="ECO:0007669"/>
    <property type="project" value="UniProtKB-KW"/>
</dbReference>
<evidence type="ECO:0000313" key="5">
    <source>
        <dbReference type="Proteomes" id="UP000824116"/>
    </source>
</evidence>
<reference evidence="4" key="2">
    <citation type="submission" date="2021-04" db="EMBL/GenBank/DDBJ databases">
        <authorList>
            <person name="Gilroy R."/>
        </authorList>
    </citation>
    <scope>NUCLEOTIDE SEQUENCE</scope>
    <source>
        <strain evidence="4">CHK196-3914</strain>
    </source>
</reference>
<reference evidence="4" key="1">
    <citation type="journal article" date="2021" name="PeerJ">
        <title>Extensive microbial diversity within the chicken gut microbiome revealed by metagenomics and culture.</title>
        <authorList>
            <person name="Gilroy R."/>
            <person name="Ravi A."/>
            <person name="Getino M."/>
            <person name="Pursley I."/>
            <person name="Horton D.L."/>
            <person name="Alikhan N.F."/>
            <person name="Baker D."/>
            <person name="Gharbi K."/>
            <person name="Hall N."/>
            <person name="Watson M."/>
            <person name="Adriaenssens E.M."/>
            <person name="Foster-Nyarko E."/>
            <person name="Jarju S."/>
            <person name="Secka A."/>
            <person name="Antonio M."/>
            <person name="Oren A."/>
            <person name="Chaudhuri R.R."/>
            <person name="La Ragione R."/>
            <person name="Hildebrand F."/>
            <person name="Pallen M.J."/>
        </authorList>
    </citation>
    <scope>NUCLEOTIDE SEQUENCE</scope>
    <source>
        <strain evidence="4">CHK196-3914</strain>
    </source>
</reference>
<dbReference type="PANTHER" id="PTHR43540:SF6">
    <property type="entry name" value="ISOCHORISMATASE-LIKE DOMAIN-CONTAINING PROTEIN"/>
    <property type="match status" value="1"/>
</dbReference>
<evidence type="ECO:0000256" key="1">
    <source>
        <dbReference type="ARBA" id="ARBA00006336"/>
    </source>
</evidence>
<feature type="domain" description="Isochorismatase-like" evidence="3">
    <location>
        <begin position="6"/>
        <end position="159"/>
    </location>
</feature>
<proteinExistence type="inferred from homology"/>
<organism evidence="4 5">
    <name type="scientific">Candidatus Mediterraneibacter stercoravium</name>
    <dbReference type="NCBI Taxonomy" id="2838685"/>
    <lineage>
        <taxon>Bacteria</taxon>
        <taxon>Bacillati</taxon>
        <taxon>Bacillota</taxon>
        <taxon>Clostridia</taxon>
        <taxon>Lachnospirales</taxon>
        <taxon>Lachnospiraceae</taxon>
        <taxon>Mediterraneibacter</taxon>
    </lineage>
</organism>
<dbReference type="EMBL" id="DXAY01000155">
    <property type="protein sequence ID" value="HIZ74904.1"/>
    <property type="molecule type" value="Genomic_DNA"/>
</dbReference>
<sequence length="191" mass="21909">MQNILFLIIDMQKGFINNFTAPLIEDIRDFQKKISPYCVTAGTRYVNHEHTACYVFEGWTSCMKGTEEAEIVPELGDCMAKIFDKDKYSCWNEELQSFVHDNEINKIYFAGVNTGCCVLNSVLDCYNDLVDCAVIEDLCGSTSGREEHEAALTVLKSCITEKRVITAEQAYREICERNRRNFRTAVYAEKY</sequence>
<evidence type="ECO:0000313" key="4">
    <source>
        <dbReference type="EMBL" id="HIZ74904.1"/>
    </source>
</evidence>
<protein>
    <submittedName>
        <fullName evidence="4">Cysteine hydrolase</fullName>
    </submittedName>
</protein>
<evidence type="ECO:0000259" key="3">
    <source>
        <dbReference type="Pfam" id="PF00857"/>
    </source>
</evidence>
<comment type="caution">
    <text evidence="4">The sequence shown here is derived from an EMBL/GenBank/DDBJ whole genome shotgun (WGS) entry which is preliminary data.</text>
</comment>
<evidence type="ECO:0000256" key="2">
    <source>
        <dbReference type="ARBA" id="ARBA00022801"/>
    </source>
</evidence>
<dbReference type="SUPFAM" id="SSF52499">
    <property type="entry name" value="Isochorismatase-like hydrolases"/>
    <property type="match status" value="1"/>
</dbReference>